<protein>
    <submittedName>
        <fullName evidence="1">Uncharacterized protein</fullName>
    </submittedName>
</protein>
<evidence type="ECO:0000313" key="1">
    <source>
        <dbReference type="EMBL" id="MPM92739.1"/>
    </source>
</evidence>
<name>A0A645DTY9_9ZZZZ</name>
<proteinExistence type="predicted"/>
<sequence length="67" mass="7570">MVEHDKRMVRTGFGPHFDYLADAGVFPFVVPKQESVLPAYDPGAEFFDFHHDDSPSAAPATYIESRR</sequence>
<reference evidence="1" key="1">
    <citation type="submission" date="2019-08" db="EMBL/GenBank/DDBJ databases">
        <authorList>
            <person name="Kucharzyk K."/>
            <person name="Murdoch R.W."/>
            <person name="Higgins S."/>
            <person name="Loffler F."/>
        </authorList>
    </citation>
    <scope>NUCLEOTIDE SEQUENCE</scope>
</reference>
<gene>
    <name evidence="1" type="ORF">SDC9_139875</name>
</gene>
<dbReference type="EMBL" id="VSSQ01039639">
    <property type="protein sequence ID" value="MPM92739.1"/>
    <property type="molecule type" value="Genomic_DNA"/>
</dbReference>
<accession>A0A645DTY9</accession>
<dbReference type="AlphaFoldDB" id="A0A645DTY9"/>
<comment type="caution">
    <text evidence="1">The sequence shown here is derived from an EMBL/GenBank/DDBJ whole genome shotgun (WGS) entry which is preliminary data.</text>
</comment>
<organism evidence="1">
    <name type="scientific">bioreactor metagenome</name>
    <dbReference type="NCBI Taxonomy" id="1076179"/>
    <lineage>
        <taxon>unclassified sequences</taxon>
        <taxon>metagenomes</taxon>
        <taxon>ecological metagenomes</taxon>
    </lineage>
</organism>